<evidence type="ECO:0000256" key="1">
    <source>
        <dbReference type="ARBA" id="ARBA00004141"/>
    </source>
</evidence>
<dbReference type="InterPro" id="IPR000620">
    <property type="entry name" value="EamA_dom"/>
</dbReference>
<evidence type="ECO:0000256" key="4">
    <source>
        <dbReference type="ARBA" id="ARBA00022989"/>
    </source>
</evidence>
<keyword evidence="5 6" id="KW-0472">Membrane</keyword>
<feature type="transmembrane region" description="Helical" evidence="6">
    <location>
        <begin position="78"/>
        <end position="96"/>
    </location>
</feature>
<evidence type="ECO:0000259" key="7">
    <source>
        <dbReference type="Pfam" id="PF00892"/>
    </source>
</evidence>
<protein>
    <submittedName>
        <fullName evidence="8">DMT family transporter</fullName>
    </submittedName>
</protein>
<sequence length="320" mass="32280">MTTSVPTRGSVGVLLVGVLSAVAFAASGPFVKPLLLSGWSSAAAVMVRVGIGGLLLTPLALIALRGRFAALGRSWRRITLYGLIAVAGTQFCYFAAVQRLPVGVALLTEYLAPVLLVGLAWARGRRPSLVVAAGAVLSVLGLLLVLDLTGGVRLDLIGVLWGLGAAVGLCGYFLISAAPADGLPPVALAAGGLLVGSLALALTGVVGLLPLEVSWAPVALFGGTVPWWVPMGVVAVIATAVAYVTGIVAAAGLGSRVASFLGLLEVLASVAIAWLLLGEVPTWLQAAGAVLVLTGVALVRADRAGREQIVEIVPPVTARS</sequence>
<evidence type="ECO:0000313" key="8">
    <source>
        <dbReference type="EMBL" id="MBM9475789.1"/>
    </source>
</evidence>
<dbReference type="AlphaFoldDB" id="A0A938YM64"/>
<keyword evidence="3 6" id="KW-0812">Transmembrane</keyword>
<feature type="transmembrane region" description="Helical" evidence="6">
    <location>
        <begin position="187"/>
        <end position="207"/>
    </location>
</feature>
<evidence type="ECO:0000256" key="2">
    <source>
        <dbReference type="ARBA" id="ARBA00007362"/>
    </source>
</evidence>
<feature type="transmembrane region" description="Helical" evidence="6">
    <location>
        <begin position="102"/>
        <end position="122"/>
    </location>
</feature>
<gene>
    <name evidence="8" type="ORF">JL107_04955</name>
</gene>
<name>A0A938YM64_9ACTN</name>
<dbReference type="SUPFAM" id="SSF103481">
    <property type="entry name" value="Multidrug resistance efflux transporter EmrE"/>
    <property type="match status" value="2"/>
</dbReference>
<keyword evidence="9" id="KW-1185">Reference proteome</keyword>
<dbReference type="RefSeq" id="WP_205255878.1">
    <property type="nucleotide sequence ID" value="NZ_BAAAPV010000002.1"/>
</dbReference>
<reference evidence="8" key="1">
    <citation type="submission" date="2021-01" db="EMBL/GenBank/DDBJ databases">
        <title>KCTC 19127 draft genome.</title>
        <authorList>
            <person name="An D."/>
        </authorList>
    </citation>
    <scope>NUCLEOTIDE SEQUENCE</scope>
    <source>
        <strain evidence="8">KCTC 19127</strain>
    </source>
</reference>
<feature type="transmembrane region" description="Helical" evidence="6">
    <location>
        <begin position="257"/>
        <end position="277"/>
    </location>
</feature>
<accession>A0A938YM64</accession>
<organism evidence="8 9">
    <name type="scientific">Nakamurella flavida</name>
    <dbReference type="NCBI Taxonomy" id="363630"/>
    <lineage>
        <taxon>Bacteria</taxon>
        <taxon>Bacillati</taxon>
        <taxon>Actinomycetota</taxon>
        <taxon>Actinomycetes</taxon>
        <taxon>Nakamurellales</taxon>
        <taxon>Nakamurellaceae</taxon>
        <taxon>Nakamurella</taxon>
    </lineage>
</organism>
<dbReference type="PANTHER" id="PTHR32322">
    <property type="entry name" value="INNER MEMBRANE TRANSPORTER"/>
    <property type="match status" value="1"/>
</dbReference>
<feature type="transmembrane region" description="Helical" evidence="6">
    <location>
        <begin position="129"/>
        <end position="150"/>
    </location>
</feature>
<dbReference type="Pfam" id="PF00892">
    <property type="entry name" value="EamA"/>
    <property type="match status" value="2"/>
</dbReference>
<feature type="transmembrane region" description="Helical" evidence="6">
    <location>
        <begin position="227"/>
        <end position="250"/>
    </location>
</feature>
<feature type="domain" description="EamA" evidence="7">
    <location>
        <begin position="14"/>
        <end position="146"/>
    </location>
</feature>
<comment type="caution">
    <text evidence="8">The sequence shown here is derived from an EMBL/GenBank/DDBJ whole genome shotgun (WGS) entry which is preliminary data.</text>
</comment>
<dbReference type="GO" id="GO:0016020">
    <property type="term" value="C:membrane"/>
    <property type="evidence" value="ECO:0007669"/>
    <property type="project" value="UniProtKB-SubCell"/>
</dbReference>
<feature type="transmembrane region" description="Helical" evidence="6">
    <location>
        <begin position="283"/>
        <end position="301"/>
    </location>
</feature>
<dbReference type="PANTHER" id="PTHR32322:SF2">
    <property type="entry name" value="EAMA DOMAIN-CONTAINING PROTEIN"/>
    <property type="match status" value="1"/>
</dbReference>
<evidence type="ECO:0000256" key="3">
    <source>
        <dbReference type="ARBA" id="ARBA00022692"/>
    </source>
</evidence>
<comment type="subcellular location">
    <subcellularLocation>
        <location evidence="1">Membrane</location>
        <topology evidence="1">Multi-pass membrane protein</topology>
    </subcellularLocation>
</comment>
<dbReference type="EMBL" id="JAERWL010000005">
    <property type="protein sequence ID" value="MBM9475789.1"/>
    <property type="molecule type" value="Genomic_DNA"/>
</dbReference>
<feature type="transmembrane region" description="Helical" evidence="6">
    <location>
        <begin position="156"/>
        <end position="175"/>
    </location>
</feature>
<evidence type="ECO:0000256" key="5">
    <source>
        <dbReference type="ARBA" id="ARBA00023136"/>
    </source>
</evidence>
<feature type="domain" description="EamA" evidence="7">
    <location>
        <begin position="157"/>
        <end position="299"/>
    </location>
</feature>
<proteinExistence type="inferred from homology"/>
<comment type="similarity">
    <text evidence="2">Belongs to the EamA transporter family.</text>
</comment>
<dbReference type="InterPro" id="IPR050638">
    <property type="entry name" value="AA-Vitamin_Transporters"/>
</dbReference>
<evidence type="ECO:0000313" key="9">
    <source>
        <dbReference type="Proteomes" id="UP000663801"/>
    </source>
</evidence>
<dbReference type="Proteomes" id="UP000663801">
    <property type="component" value="Unassembled WGS sequence"/>
</dbReference>
<evidence type="ECO:0000256" key="6">
    <source>
        <dbReference type="SAM" id="Phobius"/>
    </source>
</evidence>
<dbReference type="InterPro" id="IPR037185">
    <property type="entry name" value="EmrE-like"/>
</dbReference>
<feature type="transmembrane region" description="Helical" evidence="6">
    <location>
        <begin position="41"/>
        <end position="66"/>
    </location>
</feature>
<keyword evidence="4 6" id="KW-1133">Transmembrane helix</keyword>